<keyword evidence="13 24" id="KW-1133">Transmembrane helix</keyword>
<comment type="pathway">
    <text evidence="3">Phospholipid metabolism; CDP-diacylglycerol biosynthesis; CDP-diacylglycerol from sn-glycerol 3-phosphate: step 3/3.</text>
</comment>
<dbReference type="OrthoDB" id="9799199at2"/>
<evidence type="ECO:0000256" key="4">
    <source>
        <dbReference type="ARBA" id="ARBA00005189"/>
    </source>
</evidence>
<dbReference type="STRING" id="1167006.UWK_02081"/>
<dbReference type="GO" id="GO:0005886">
    <property type="term" value="C:plasma membrane"/>
    <property type="evidence" value="ECO:0007669"/>
    <property type="project" value="UniProtKB-SubCell"/>
</dbReference>
<feature type="transmembrane region" description="Helical" evidence="24">
    <location>
        <begin position="6"/>
        <end position="39"/>
    </location>
</feature>
<keyword evidence="15 24" id="KW-0472">Membrane</keyword>
<reference evidence="26" key="1">
    <citation type="journal article" date="2013" name="Stand. Genomic Sci.">
        <title>Complete genome sequence of Desulfocapsa sulfexigens, a marine deltaproteobacterium specialized in disproportionating inorganic sulfur compounds.</title>
        <authorList>
            <person name="Finster K.W."/>
            <person name="Kjeldsen K.U."/>
            <person name="Kube M."/>
            <person name="Reinhardt R."/>
            <person name="Mussmann M."/>
            <person name="Amann R."/>
            <person name="Schreiber L."/>
        </authorList>
    </citation>
    <scope>NUCLEOTIDE SEQUENCE [LARGE SCALE GENOMIC DNA]</scope>
    <source>
        <strain evidence="26">DSM 10523 / SB164P1</strain>
    </source>
</reference>
<evidence type="ECO:0000256" key="24">
    <source>
        <dbReference type="SAM" id="Phobius"/>
    </source>
</evidence>
<keyword evidence="10" id="KW-0808">Transferase</keyword>
<dbReference type="eggNOG" id="COG4589">
    <property type="taxonomic scope" value="Bacteria"/>
</dbReference>
<feature type="transmembrane region" description="Helical" evidence="24">
    <location>
        <begin position="173"/>
        <end position="192"/>
    </location>
</feature>
<evidence type="ECO:0000256" key="10">
    <source>
        <dbReference type="ARBA" id="ARBA00022679"/>
    </source>
</evidence>
<keyword evidence="17" id="KW-1208">Phospholipid metabolism</keyword>
<evidence type="ECO:0000256" key="14">
    <source>
        <dbReference type="ARBA" id="ARBA00023098"/>
    </source>
</evidence>
<evidence type="ECO:0000256" key="6">
    <source>
        <dbReference type="ARBA" id="ARBA00012487"/>
    </source>
</evidence>
<dbReference type="GO" id="GO:0016024">
    <property type="term" value="P:CDP-diacylglycerol biosynthetic process"/>
    <property type="evidence" value="ECO:0007669"/>
    <property type="project" value="TreeGrafter"/>
</dbReference>
<keyword evidence="8" id="KW-1003">Cell membrane</keyword>
<evidence type="ECO:0000256" key="17">
    <source>
        <dbReference type="ARBA" id="ARBA00023264"/>
    </source>
</evidence>
<evidence type="ECO:0000256" key="19">
    <source>
        <dbReference type="ARBA" id="ARBA00031825"/>
    </source>
</evidence>
<evidence type="ECO:0000256" key="18">
    <source>
        <dbReference type="ARBA" id="ARBA00029893"/>
    </source>
</evidence>
<comment type="similarity">
    <text evidence="5">Belongs to the CDS family.</text>
</comment>
<evidence type="ECO:0000313" key="26">
    <source>
        <dbReference type="Proteomes" id="UP000011721"/>
    </source>
</evidence>
<dbReference type="AlphaFoldDB" id="M1PG26"/>
<dbReference type="PATRIC" id="fig|1167006.5.peg.2268"/>
<evidence type="ECO:0000256" key="15">
    <source>
        <dbReference type="ARBA" id="ARBA00023136"/>
    </source>
</evidence>
<evidence type="ECO:0000256" key="22">
    <source>
        <dbReference type="ARBA" id="ARBA00032743"/>
    </source>
</evidence>
<evidence type="ECO:0000256" key="8">
    <source>
        <dbReference type="ARBA" id="ARBA00022475"/>
    </source>
</evidence>
<evidence type="ECO:0000256" key="2">
    <source>
        <dbReference type="ARBA" id="ARBA00004651"/>
    </source>
</evidence>
<dbReference type="EMBL" id="CP003985">
    <property type="protein sequence ID" value="AGF78625.1"/>
    <property type="molecule type" value="Genomic_DNA"/>
</dbReference>
<feature type="transmembrane region" description="Helical" evidence="24">
    <location>
        <begin position="102"/>
        <end position="125"/>
    </location>
</feature>
<feature type="transmembrane region" description="Helical" evidence="24">
    <location>
        <begin position="131"/>
        <end position="152"/>
    </location>
</feature>
<dbReference type="Proteomes" id="UP000011721">
    <property type="component" value="Chromosome"/>
</dbReference>
<feature type="transmembrane region" description="Helical" evidence="24">
    <location>
        <begin position="74"/>
        <end position="95"/>
    </location>
</feature>
<dbReference type="EC" id="2.7.7.41" evidence="6"/>
<accession>M1PG26</accession>
<dbReference type="GO" id="GO:0004605">
    <property type="term" value="F:phosphatidate cytidylyltransferase activity"/>
    <property type="evidence" value="ECO:0007669"/>
    <property type="project" value="UniProtKB-EC"/>
</dbReference>
<dbReference type="Pfam" id="PF01148">
    <property type="entry name" value="CTP_transf_1"/>
    <property type="match status" value="1"/>
</dbReference>
<feature type="transmembrane region" description="Helical" evidence="24">
    <location>
        <begin position="51"/>
        <end position="68"/>
    </location>
</feature>
<keyword evidence="26" id="KW-1185">Reference proteome</keyword>
<proteinExistence type="inferred from homology"/>
<feature type="transmembrane region" description="Helical" evidence="24">
    <location>
        <begin position="198"/>
        <end position="218"/>
    </location>
</feature>
<keyword evidence="14" id="KW-0443">Lipid metabolism</keyword>
<keyword evidence="16" id="KW-0594">Phospholipid biosynthesis</keyword>
<comment type="pathway">
    <text evidence="4">Lipid metabolism.</text>
</comment>
<evidence type="ECO:0000256" key="7">
    <source>
        <dbReference type="ARBA" id="ARBA00019373"/>
    </source>
</evidence>
<comment type="subcellular location">
    <subcellularLocation>
        <location evidence="2">Cell membrane</location>
        <topology evidence="2">Multi-pass membrane protein</topology>
    </subcellularLocation>
</comment>
<dbReference type="PANTHER" id="PTHR46382:SF1">
    <property type="entry name" value="PHOSPHATIDATE CYTIDYLYLTRANSFERASE"/>
    <property type="match status" value="1"/>
</dbReference>
<gene>
    <name evidence="25" type="ordered locus">UWK_02081</name>
</gene>
<comment type="catalytic activity">
    <reaction evidence="1">
        <text>a 1,2-diacyl-sn-glycero-3-phosphate + CTP + H(+) = a CDP-1,2-diacyl-sn-glycerol + diphosphate</text>
        <dbReference type="Rhea" id="RHEA:16229"/>
        <dbReference type="ChEBI" id="CHEBI:15378"/>
        <dbReference type="ChEBI" id="CHEBI:33019"/>
        <dbReference type="ChEBI" id="CHEBI:37563"/>
        <dbReference type="ChEBI" id="CHEBI:58332"/>
        <dbReference type="ChEBI" id="CHEBI:58608"/>
        <dbReference type="EC" id="2.7.7.41"/>
    </reaction>
</comment>
<evidence type="ECO:0000256" key="13">
    <source>
        <dbReference type="ARBA" id="ARBA00022989"/>
    </source>
</evidence>
<dbReference type="RefSeq" id="WP_015404315.1">
    <property type="nucleotide sequence ID" value="NC_020304.1"/>
</dbReference>
<evidence type="ECO:0000313" key="25">
    <source>
        <dbReference type="EMBL" id="AGF78625.1"/>
    </source>
</evidence>
<dbReference type="KEGG" id="dsf:UWK_02081"/>
<evidence type="ECO:0000256" key="9">
    <source>
        <dbReference type="ARBA" id="ARBA00022516"/>
    </source>
</evidence>
<keyword evidence="11 24" id="KW-0812">Transmembrane</keyword>
<keyword evidence="12" id="KW-0548">Nucleotidyltransferase</keyword>
<evidence type="ECO:0000256" key="12">
    <source>
        <dbReference type="ARBA" id="ARBA00022695"/>
    </source>
</evidence>
<keyword evidence="9" id="KW-0444">Lipid biosynthesis</keyword>
<protein>
    <recommendedName>
        <fullName evidence="7">Phosphatidate cytidylyltransferase</fullName>
        <ecNumber evidence="6">2.7.7.41</ecNumber>
    </recommendedName>
    <alternativeName>
        <fullName evidence="20">CDP-DAG synthase</fullName>
    </alternativeName>
    <alternativeName>
        <fullName evidence="22">CDP-DG synthase</fullName>
    </alternativeName>
    <alternativeName>
        <fullName evidence="18">CDP-diacylglycerol synthase</fullName>
    </alternativeName>
    <alternativeName>
        <fullName evidence="21">CDP-diglyceride pyrophosphorylase</fullName>
    </alternativeName>
    <alternativeName>
        <fullName evidence="23">CDP-diglyceride synthase</fullName>
    </alternativeName>
    <alternativeName>
        <fullName evidence="19">CTP:phosphatidate cytidylyltransferase</fullName>
    </alternativeName>
</protein>
<organism evidence="25 26">
    <name type="scientific">Desulfocapsa sulfexigens (strain DSM 10523 / SB164P1)</name>
    <dbReference type="NCBI Taxonomy" id="1167006"/>
    <lineage>
        <taxon>Bacteria</taxon>
        <taxon>Pseudomonadati</taxon>
        <taxon>Thermodesulfobacteriota</taxon>
        <taxon>Desulfobulbia</taxon>
        <taxon>Desulfobulbales</taxon>
        <taxon>Desulfocapsaceae</taxon>
        <taxon>Desulfocapsa</taxon>
    </lineage>
</organism>
<dbReference type="PANTHER" id="PTHR46382">
    <property type="entry name" value="PHOSPHATIDATE CYTIDYLYLTRANSFERASE"/>
    <property type="match status" value="1"/>
</dbReference>
<dbReference type="HOGENOM" id="CLU_037294_2_2_7"/>
<evidence type="ECO:0000256" key="1">
    <source>
        <dbReference type="ARBA" id="ARBA00001698"/>
    </source>
</evidence>
<sequence>MNRLIPGLALAVCWLLLLLKGSTLFFAFVLLAGLIIGAYEYGKMALGSGSFFQSVSLTLLTILPLLSVCFSPRLGIHGGLVVSFLLLSFWTLALYKEDFDSYAFFSKCCLGLLWVGFMGAHLLMIRQLPEGNFWLLILTGITAGSDSGAYYSGRAFGRHKLSPLISPNKTIEGAIGGIITGVVVAALLALLLLENVPWGFVLTASVFLGIVGICGDLIESVVKRATGTKDSGTILGGHGGILDRADSILFGAPALYYLLFIFS</sequence>
<name>M1PG26_DESSD</name>
<evidence type="ECO:0000256" key="23">
    <source>
        <dbReference type="ARBA" id="ARBA00033406"/>
    </source>
</evidence>
<evidence type="ECO:0000256" key="11">
    <source>
        <dbReference type="ARBA" id="ARBA00022692"/>
    </source>
</evidence>
<evidence type="ECO:0000256" key="5">
    <source>
        <dbReference type="ARBA" id="ARBA00010185"/>
    </source>
</evidence>
<evidence type="ECO:0000256" key="16">
    <source>
        <dbReference type="ARBA" id="ARBA00023209"/>
    </source>
</evidence>
<evidence type="ECO:0000256" key="3">
    <source>
        <dbReference type="ARBA" id="ARBA00005119"/>
    </source>
</evidence>
<evidence type="ECO:0000256" key="21">
    <source>
        <dbReference type="ARBA" id="ARBA00032396"/>
    </source>
</evidence>
<evidence type="ECO:0000256" key="20">
    <source>
        <dbReference type="ARBA" id="ARBA00032253"/>
    </source>
</evidence>